<dbReference type="SUPFAM" id="SSF56796">
    <property type="entry name" value="Dehydroquinate synthase-like"/>
    <property type="match status" value="1"/>
</dbReference>
<dbReference type="FunFam" id="3.40.50.1970:FF:000003">
    <property type="entry name" value="Alcohol dehydrogenase, iron-containing"/>
    <property type="match status" value="1"/>
</dbReference>
<evidence type="ECO:0000313" key="10">
    <source>
        <dbReference type="Proteomes" id="UP001165136"/>
    </source>
</evidence>
<dbReference type="EMBL" id="BSTI01000006">
    <property type="protein sequence ID" value="GLY66355.1"/>
    <property type="molecule type" value="Genomic_DNA"/>
</dbReference>
<evidence type="ECO:0000256" key="5">
    <source>
        <dbReference type="ARBA" id="ARBA00023002"/>
    </source>
</evidence>
<dbReference type="EC" id="1.1.99.24" evidence="3"/>
<protein>
    <recommendedName>
        <fullName evidence="3">hydroxyacid-oxoacid transhydrogenase</fullName>
        <ecNumber evidence="3">1.1.99.24</ecNumber>
    </recommendedName>
</protein>
<feature type="domain" description="Alcohol dehydrogenase iron-type/glycerol dehydrogenase GldA" evidence="7">
    <location>
        <begin position="22"/>
        <end position="191"/>
    </location>
</feature>
<gene>
    <name evidence="9" type="ORF">Atai01_29740</name>
</gene>
<reference evidence="9" key="1">
    <citation type="submission" date="2023-03" db="EMBL/GenBank/DDBJ databases">
        <title>Amycolatopsis taiwanensis NBRC 103393.</title>
        <authorList>
            <person name="Ichikawa N."/>
            <person name="Sato H."/>
            <person name="Tonouchi N."/>
        </authorList>
    </citation>
    <scope>NUCLEOTIDE SEQUENCE</scope>
    <source>
        <strain evidence="9">NBRC 103393</strain>
    </source>
</reference>
<dbReference type="InterPro" id="IPR056798">
    <property type="entry name" value="ADH_Fe_C"/>
</dbReference>
<dbReference type="Pfam" id="PF25137">
    <property type="entry name" value="ADH_Fe_C"/>
    <property type="match status" value="1"/>
</dbReference>
<comment type="catalytic activity">
    <reaction evidence="1">
        <text>(S)-3-hydroxybutanoate + 2-oxoglutarate = (R)-2-hydroxyglutarate + acetoacetate</text>
        <dbReference type="Rhea" id="RHEA:23048"/>
        <dbReference type="ChEBI" id="CHEBI:11047"/>
        <dbReference type="ChEBI" id="CHEBI:13705"/>
        <dbReference type="ChEBI" id="CHEBI:15801"/>
        <dbReference type="ChEBI" id="CHEBI:16810"/>
        <dbReference type="EC" id="1.1.99.24"/>
    </reaction>
</comment>
<dbReference type="PROSITE" id="PS00913">
    <property type="entry name" value="ADH_IRON_1"/>
    <property type="match status" value="1"/>
</dbReference>
<evidence type="ECO:0000259" key="8">
    <source>
        <dbReference type="Pfam" id="PF25137"/>
    </source>
</evidence>
<feature type="domain" description="Fe-containing alcohol dehydrogenase-like C-terminal" evidence="8">
    <location>
        <begin position="240"/>
        <end position="426"/>
    </location>
</feature>
<dbReference type="InterPro" id="IPR018211">
    <property type="entry name" value="ADH_Fe_CS"/>
</dbReference>
<evidence type="ECO:0000256" key="3">
    <source>
        <dbReference type="ARBA" id="ARBA00013182"/>
    </source>
</evidence>
<name>A0A9W6R2J4_9PSEU</name>
<evidence type="ECO:0000256" key="1">
    <source>
        <dbReference type="ARBA" id="ARBA00000813"/>
    </source>
</evidence>
<keyword evidence="5" id="KW-0560">Oxidoreductase</keyword>
<dbReference type="InterPro" id="IPR001670">
    <property type="entry name" value="ADH_Fe/GldA"/>
</dbReference>
<sequence length="427" mass="45245">MVPLSELHRNESVFTWAAPPLKFGIGALDEVGAEVAARQAKSCLILTDPGVRQTGIPDRVLDSIRAAGVKSEIFDAVGVEPTDVSINEAVAYARQQEWDCFVAIGGGSAMDTAKAVNLLTTHPGELLDFVTPPIGAGKAPWLPLKPLIAVPTTAGTGSESTTICVVDLLDLHLKAGVSHPRLRPSLAVVDPRTTVTLPPAVTAASGMDVLSHALESYTCVAFDAKPAPEDPMRRPAFCGSNPISDVWCEMAMSLVGKHLRAAVLNGRDMQARTQMALASTYAGTGFGNAGTHLPHANAYPIAGAVKQYQAADYPEMPMVPHGQAVSATAAEVFRWTYPASPERHLRAATLLSGGQTFTATDGADALPGVLAELMADIQMPRGLHAFGYDESDIDTLVDGTLKQTRQLSVVPRPVDRTALENIFRRSL</sequence>
<comment type="caution">
    <text evidence="9">The sequence shown here is derived from an EMBL/GenBank/DDBJ whole genome shotgun (WGS) entry which is preliminary data.</text>
</comment>
<keyword evidence="4" id="KW-0809">Transit peptide</keyword>
<dbReference type="Pfam" id="PF00465">
    <property type="entry name" value="Fe-ADH"/>
    <property type="match status" value="1"/>
</dbReference>
<dbReference type="Proteomes" id="UP001165136">
    <property type="component" value="Unassembled WGS sequence"/>
</dbReference>
<dbReference type="InterPro" id="IPR039697">
    <property type="entry name" value="Alcohol_dehydrogenase_Fe"/>
</dbReference>
<proteinExistence type="inferred from homology"/>
<keyword evidence="10" id="KW-1185">Reference proteome</keyword>
<dbReference type="GO" id="GO:0004022">
    <property type="term" value="F:alcohol dehydrogenase (NAD+) activity"/>
    <property type="evidence" value="ECO:0007669"/>
    <property type="project" value="InterPro"/>
</dbReference>
<dbReference type="Gene3D" id="1.20.1090.10">
    <property type="entry name" value="Dehydroquinate synthase-like - alpha domain"/>
    <property type="match status" value="1"/>
</dbReference>
<evidence type="ECO:0000313" key="9">
    <source>
        <dbReference type="EMBL" id="GLY66355.1"/>
    </source>
</evidence>
<accession>A0A9W6R2J4</accession>
<evidence type="ECO:0000259" key="7">
    <source>
        <dbReference type="Pfam" id="PF00465"/>
    </source>
</evidence>
<dbReference type="Gene3D" id="3.40.50.1970">
    <property type="match status" value="1"/>
</dbReference>
<dbReference type="InterPro" id="IPR042157">
    <property type="entry name" value="HOT"/>
</dbReference>
<dbReference type="PANTHER" id="PTHR11496">
    <property type="entry name" value="ALCOHOL DEHYDROGENASE"/>
    <property type="match status" value="1"/>
</dbReference>
<evidence type="ECO:0000256" key="6">
    <source>
        <dbReference type="ARBA" id="ARBA00049496"/>
    </source>
</evidence>
<dbReference type="AlphaFoldDB" id="A0A9W6R2J4"/>
<dbReference type="CDD" id="cd08190">
    <property type="entry name" value="HOT"/>
    <property type="match status" value="1"/>
</dbReference>
<dbReference type="GO" id="GO:0047988">
    <property type="term" value="F:hydroxyacid-oxoacid transhydrogenase activity"/>
    <property type="evidence" value="ECO:0007669"/>
    <property type="project" value="UniProtKB-EC"/>
</dbReference>
<dbReference type="PANTHER" id="PTHR11496:SF83">
    <property type="entry name" value="HYDROXYACID-OXOACID TRANSHYDROGENASE, MITOCHONDRIAL"/>
    <property type="match status" value="1"/>
</dbReference>
<comment type="similarity">
    <text evidence="2">Belongs to the iron-containing alcohol dehydrogenase family. Hydroxyacid-oxoacid transhydrogenase subfamily.</text>
</comment>
<evidence type="ECO:0000256" key="2">
    <source>
        <dbReference type="ARBA" id="ARBA00010005"/>
    </source>
</evidence>
<organism evidence="9 10">
    <name type="scientific">Amycolatopsis taiwanensis</name>
    <dbReference type="NCBI Taxonomy" id="342230"/>
    <lineage>
        <taxon>Bacteria</taxon>
        <taxon>Bacillati</taxon>
        <taxon>Actinomycetota</taxon>
        <taxon>Actinomycetes</taxon>
        <taxon>Pseudonocardiales</taxon>
        <taxon>Pseudonocardiaceae</taxon>
        <taxon>Amycolatopsis</taxon>
    </lineage>
</organism>
<comment type="catalytic activity">
    <reaction evidence="6">
        <text>4-hydroxybutanoate + 2-oxoglutarate = (R)-2-hydroxyglutarate + succinate semialdehyde</text>
        <dbReference type="Rhea" id="RHEA:24734"/>
        <dbReference type="ChEBI" id="CHEBI:15801"/>
        <dbReference type="ChEBI" id="CHEBI:16724"/>
        <dbReference type="ChEBI" id="CHEBI:16810"/>
        <dbReference type="ChEBI" id="CHEBI:57706"/>
        <dbReference type="EC" id="1.1.99.24"/>
    </reaction>
</comment>
<evidence type="ECO:0000256" key="4">
    <source>
        <dbReference type="ARBA" id="ARBA00022946"/>
    </source>
</evidence>
<dbReference type="GO" id="GO:0046872">
    <property type="term" value="F:metal ion binding"/>
    <property type="evidence" value="ECO:0007669"/>
    <property type="project" value="InterPro"/>
</dbReference>